<comment type="cofactor">
    <cofactor evidence="1 11">
        <name>Mg(2+)</name>
        <dbReference type="ChEBI" id="CHEBI:18420"/>
    </cofactor>
</comment>
<dbReference type="EMBL" id="CP046056">
    <property type="protein sequence ID" value="QQD25436.1"/>
    <property type="molecule type" value="Genomic_DNA"/>
</dbReference>
<dbReference type="InterPro" id="IPR036135">
    <property type="entry name" value="MoeA_linker/N_sf"/>
</dbReference>
<dbReference type="Gene3D" id="3.40.980.10">
    <property type="entry name" value="MoaB/Mog-like domain"/>
    <property type="match status" value="1"/>
</dbReference>
<dbReference type="FunFam" id="2.170.190.11:FF:000001">
    <property type="entry name" value="Molybdopterin molybdenumtransferase"/>
    <property type="match status" value="1"/>
</dbReference>
<dbReference type="SMART" id="SM00852">
    <property type="entry name" value="MoCF_biosynth"/>
    <property type="match status" value="1"/>
</dbReference>
<comment type="pathway">
    <text evidence="3 11">Cofactor biosynthesis; molybdopterin biosynthesis.</text>
</comment>
<evidence type="ECO:0000256" key="11">
    <source>
        <dbReference type="RuleBase" id="RU365090"/>
    </source>
</evidence>
<organism evidence="12 13">
    <name type="scientific">Venatoribacter cucullus</name>
    <dbReference type="NCBI Taxonomy" id="2661630"/>
    <lineage>
        <taxon>Bacteria</taxon>
        <taxon>Pseudomonadati</taxon>
        <taxon>Pseudomonadota</taxon>
        <taxon>Gammaproteobacteria</taxon>
        <taxon>Oceanospirillales</taxon>
        <taxon>Oceanospirillaceae</taxon>
        <taxon>Venatoribacter</taxon>
    </lineage>
</organism>
<dbReference type="InterPro" id="IPR008284">
    <property type="entry name" value="MoCF_biosynth_CS"/>
</dbReference>
<dbReference type="NCBIfam" id="TIGR00177">
    <property type="entry name" value="molyb_syn"/>
    <property type="match status" value="1"/>
</dbReference>
<comment type="function">
    <text evidence="2 11">Catalyzes the insertion of molybdate into adenylated molybdopterin with the concomitant release of AMP.</text>
</comment>
<name>A0A9E8FN09_9GAMM</name>
<dbReference type="Proteomes" id="UP000596074">
    <property type="component" value="Chromosome"/>
</dbReference>
<dbReference type="CDD" id="cd00887">
    <property type="entry name" value="MoeA"/>
    <property type="match status" value="1"/>
</dbReference>
<dbReference type="PANTHER" id="PTHR10192">
    <property type="entry name" value="MOLYBDOPTERIN BIOSYNTHESIS PROTEIN"/>
    <property type="match status" value="1"/>
</dbReference>
<keyword evidence="7 11" id="KW-0479">Metal-binding</keyword>
<evidence type="ECO:0000313" key="12">
    <source>
        <dbReference type="EMBL" id="QQD25436.1"/>
    </source>
</evidence>
<evidence type="ECO:0000256" key="1">
    <source>
        <dbReference type="ARBA" id="ARBA00001946"/>
    </source>
</evidence>
<dbReference type="AlphaFoldDB" id="A0A9E8FN09"/>
<dbReference type="Pfam" id="PF03454">
    <property type="entry name" value="MoeA_C"/>
    <property type="match status" value="1"/>
</dbReference>
<dbReference type="Pfam" id="PF00994">
    <property type="entry name" value="MoCF_biosynth"/>
    <property type="match status" value="1"/>
</dbReference>
<comment type="catalytic activity">
    <reaction evidence="10">
        <text>adenylyl-molybdopterin + molybdate = Mo-molybdopterin + AMP + H(+)</text>
        <dbReference type="Rhea" id="RHEA:35047"/>
        <dbReference type="ChEBI" id="CHEBI:15378"/>
        <dbReference type="ChEBI" id="CHEBI:36264"/>
        <dbReference type="ChEBI" id="CHEBI:62727"/>
        <dbReference type="ChEBI" id="CHEBI:71302"/>
        <dbReference type="ChEBI" id="CHEBI:456215"/>
        <dbReference type="EC" id="2.10.1.1"/>
    </reaction>
</comment>
<proteinExistence type="inferred from homology"/>
<evidence type="ECO:0000256" key="2">
    <source>
        <dbReference type="ARBA" id="ARBA00002901"/>
    </source>
</evidence>
<dbReference type="GO" id="GO:0005829">
    <property type="term" value="C:cytosol"/>
    <property type="evidence" value="ECO:0007669"/>
    <property type="project" value="TreeGrafter"/>
</dbReference>
<dbReference type="Gene3D" id="2.40.340.10">
    <property type="entry name" value="MoeA, C-terminal, domain IV"/>
    <property type="match status" value="1"/>
</dbReference>
<dbReference type="InterPro" id="IPR005111">
    <property type="entry name" value="MoeA_C_domain_IV"/>
</dbReference>
<keyword evidence="13" id="KW-1185">Reference proteome</keyword>
<evidence type="ECO:0000256" key="5">
    <source>
        <dbReference type="ARBA" id="ARBA00022505"/>
    </source>
</evidence>
<gene>
    <name evidence="12" type="ORF">GJQ55_05215</name>
</gene>
<dbReference type="PROSITE" id="PS01079">
    <property type="entry name" value="MOCF_BIOSYNTHESIS_2"/>
    <property type="match status" value="1"/>
</dbReference>
<dbReference type="KEGG" id="vcw:GJQ55_05215"/>
<evidence type="ECO:0000256" key="3">
    <source>
        <dbReference type="ARBA" id="ARBA00005046"/>
    </source>
</evidence>
<keyword evidence="9 11" id="KW-0501">Molybdenum cofactor biosynthesis</keyword>
<dbReference type="Pfam" id="PF03453">
    <property type="entry name" value="MoeA_N"/>
    <property type="match status" value="1"/>
</dbReference>
<comment type="similarity">
    <text evidence="4 11">Belongs to the MoeA family.</text>
</comment>
<keyword evidence="6 11" id="KW-0808">Transferase</keyword>
<dbReference type="InterPro" id="IPR001453">
    <property type="entry name" value="MoaB/Mog_dom"/>
</dbReference>
<evidence type="ECO:0000256" key="8">
    <source>
        <dbReference type="ARBA" id="ARBA00022842"/>
    </source>
</evidence>
<dbReference type="GO" id="GO:0046872">
    <property type="term" value="F:metal ion binding"/>
    <property type="evidence" value="ECO:0007669"/>
    <property type="project" value="UniProtKB-UniRule"/>
</dbReference>
<accession>A0A9E8FN09</accession>
<dbReference type="SUPFAM" id="SSF63867">
    <property type="entry name" value="MoeA C-terminal domain-like"/>
    <property type="match status" value="1"/>
</dbReference>
<keyword evidence="5 11" id="KW-0500">Molybdenum</keyword>
<dbReference type="GO" id="GO:0006777">
    <property type="term" value="P:Mo-molybdopterin cofactor biosynthetic process"/>
    <property type="evidence" value="ECO:0007669"/>
    <property type="project" value="UniProtKB-UniRule"/>
</dbReference>
<dbReference type="Gene3D" id="3.90.105.10">
    <property type="entry name" value="Molybdopterin biosynthesis moea protein, domain 2"/>
    <property type="match status" value="1"/>
</dbReference>
<dbReference type="FunFam" id="3.40.980.10:FF:000004">
    <property type="entry name" value="Molybdopterin molybdenumtransferase"/>
    <property type="match status" value="1"/>
</dbReference>
<evidence type="ECO:0000256" key="4">
    <source>
        <dbReference type="ARBA" id="ARBA00010763"/>
    </source>
</evidence>
<evidence type="ECO:0000313" key="13">
    <source>
        <dbReference type="Proteomes" id="UP000596074"/>
    </source>
</evidence>
<dbReference type="SUPFAM" id="SSF63882">
    <property type="entry name" value="MoeA N-terminal region -like"/>
    <property type="match status" value="1"/>
</dbReference>
<dbReference type="InterPro" id="IPR005110">
    <property type="entry name" value="MoeA_linker/N"/>
</dbReference>
<dbReference type="PANTHER" id="PTHR10192:SF5">
    <property type="entry name" value="GEPHYRIN"/>
    <property type="match status" value="1"/>
</dbReference>
<protein>
    <recommendedName>
        <fullName evidence="11">Molybdopterin molybdenumtransferase</fullName>
        <ecNumber evidence="11">2.10.1.1</ecNumber>
    </recommendedName>
</protein>
<keyword evidence="8 11" id="KW-0460">Magnesium</keyword>
<dbReference type="InterPro" id="IPR036425">
    <property type="entry name" value="MoaB/Mog-like_dom_sf"/>
</dbReference>
<dbReference type="NCBIfam" id="NF045515">
    <property type="entry name" value="Glp_gephyrin"/>
    <property type="match status" value="1"/>
</dbReference>
<dbReference type="Gene3D" id="2.170.190.11">
    <property type="entry name" value="Molybdopterin biosynthesis moea protein, domain 3"/>
    <property type="match status" value="1"/>
</dbReference>
<dbReference type="SUPFAM" id="SSF53218">
    <property type="entry name" value="Molybdenum cofactor biosynthesis proteins"/>
    <property type="match status" value="1"/>
</dbReference>
<reference evidence="12 13" key="1">
    <citation type="submission" date="2019-11" db="EMBL/GenBank/DDBJ databases">
        <title>Venatorbacter sp. nov. a predator of Campylobacter and other Gram-negative bacteria.</title>
        <authorList>
            <person name="Saeedi A."/>
            <person name="Cummings N.J."/>
            <person name="Connerton I.F."/>
            <person name="Connerton P.L."/>
        </authorList>
    </citation>
    <scope>NUCLEOTIDE SEQUENCE [LARGE SCALE GENOMIC DNA]</scope>
    <source>
        <strain evidence="12">XL5</strain>
    </source>
</reference>
<evidence type="ECO:0000256" key="6">
    <source>
        <dbReference type="ARBA" id="ARBA00022679"/>
    </source>
</evidence>
<dbReference type="GO" id="GO:0061599">
    <property type="term" value="F:molybdopterin molybdotransferase activity"/>
    <property type="evidence" value="ECO:0007669"/>
    <property type="project" value="UniProtKB-UniRule"/>
</dbReference>
<evidence type="ECO:0000256" key="10">
    <source>
        <dbReference type="ARBA" id="ARBA00047317"/>
    </source>
</evidence>
<evidence type="ECO:0000256" key="7">
    <source>
        <dbReference type="ARBA" id="ARBA00022723"/>
    </source>
</evidence>
<evidence type="ECO:0000256" key="9">
    <source>
        <dbReference type="ARBA" id="ARBA00023150"/>
    </source>
</evidence>
<dbReference type="EC" id="2.10.1.1" evidence="11"/>
<dbReference type="InterPro" id="IPR038987">
    <property type="entry name" value="MoeA-like"/>
</dbReference>
<dbReference type="InterPro" id="IPR036688">
    <property type="entry name" value="MoeA_C_domain_IV_sf"/>
</dbReference>
<sequence>MLDDVGTATLNTETLPLAQLDGRILAVDIVSPMTVPAFDNSAMDGYALRAADAELLTGAGLTVMGTAQAGHPFAGTLAAGQAVRIMTGAELPAGADTVLMQEVIERNGDTIRSSEPVNIGVNVRYAGEDIRSGELLLARGQRLTPLHIGLLASVGLAEISVYRRLKVALFSSGDELCQPGQPRRAEQIYDSNRFALRAMLERLPVEIIRFEWLPDDLAAIRTALGEAAAQADVLITSAGVSVGDADFTKQVIDELGQVNFWKVAMKPGKPFAFGRLQNCWFFGLPGNPVSALVTLDQLAQPVLRRLTGERAEAPLSLPAVAATGFRKQPGRQDFQRSRLSVQNGQLQAEPSGNQGSGLLRGFAEADGYTVLEAERGRVSAGETVSVQLFGPLLR</sequence>